<sequence length="931" mass="107733">MSESREKWHESELRVMVNFIYCLLKGRFDRELMLIRNNNFSYTGPTVWSLFVRLQQDEEWDLGECNHSAASCTTKWSRKLQKSLHEVEGVAPEKVLFIYFKLAIKLPKEAPPRISNRFTAYELTWRDCVLKDYQKKVNFQVEIRRQEQESERQRKEKEEKERRRREEEEKERKKREEEENERKKIEKERKKIENERKKIENERKKREERERNERQKIEERKRQERMILEENERRMWEKEEGKRKGMREVGATVSPPGTQIKKIRKEEEREGYEKRREMEGEDRPHTVPKKVKRDMRHNEEEEDSNEDGEESGGGSESGTHEYSNSDLRVMVNFVHDFMSGRCDKKFMAVQQEMRKSQAGDSDIWQCLARLQEIERKGRSEGSISPTRCKEIWRKYLMRNLHKVEGMMPEKVLFIYKELAIKLSSRVIRRICDEYSGYELTWSNGVLTQFKKSIKRGEADGDGVEGEESNSNASRNGMGPLLHSTDRISMSITPTSSPKRNRKGPVEDESPDRIIRRSPRKKQSTGPFREWDTVASKEPIDGREKRKEASQVHAAAASSPSSSSYRRAASKTTTSAETMDQLWEEMDGGGTSKGGVQRDYCQQSGAPKSVPRRTKITVGEGGDTVAGIYEQVRHRSNAQGQFQPVKETQEEKRGGPSMGRRVQIEEASEEENAGTTRGMQPPEVPQQHVSSAARALLRGRPTPAAIVAQLDRPAKEGEKAGGGGGGVSLAFRQRSRAGQNALKNAVEAQRGHETETRSPILKQLKKGEEATAVTAAAAAPPAEDSGSKEMGMQPEEDPVLCRIRKAAEKREEERMMKEKEEKKRKEKMEKVAKMMNTTKRWENLRESRANRANIFAGDEELPFGVWNEMLEWDNEEEHVKKKVWLARTIGEMNDQEDPKLKETTRSKLFTKMAGWKLEKAVDRALDDDSLWD</sequence>
<dbReference type="AlphaFoldDB" id="A0AAN5CZY5"/>
<feature type="compositionally biased region" description="Polar residues" evidence="1">
    <location>
        <begin position="486"/>
        <end position="497"/>
    </location>
</feature>
<comment type="caution">
    <text evidence="2">The sequence shown here is derived from an EMBL/GenBank/DDBJ whole genome shotgun (WGS) entry which is preliminary data.</text>
</comment>
<keyword evidence="3" id="KW-1185">Reference proteome</keyword>
<feature type="compositionally biased region" description="Low complexity" evidence="1">
    <location>
        <begin position="769"/>
        <end position="781"/>
    </location>
</feature>
<protein>
    <submittedName>
        <fullName evidence="2">Uncharacterized protein</fullName>
    </submittedName>
</protein>
<feature type="region of interest" description="Disordered" evidence="1">
    <location>
        <begin position="808"/>
        <end position="827"/>
    </location>
</feature>
<evidence type="ECO:0000313" key="2">
    <source>
        <dbReference type="EMBL" id="GMR54276.1"/>
    </source>
</evidence>
<evidence type="ECO:0000313" key="3">
    <source>
        <dbReference type="Proteomes" id="UP001328107"/>
    </source>
</evidence>
<evidence type="ECO:0000256" key="1">
    <source>
        <dbReference type="SAM" id="MobiDB-lite"/>
    </source>
</evidence>
<feature type="region of interest" description="Disordered" evidence="1">
    <location>
        <begin position="712"/>
        <end position="794"/>
    </location>
</feature>
<feature type="compositionally biased region" description="Basic and acidic residues" evidence="1">
    <location>
        <begin position="537"/>
        <end position="549"/>
    </location>
</feature>
<reference evidence="3" key="1">
    <citation type="submission" date="2022-10" db="EMBL/GenBank/DDBJ databases">
        <title>Genome assembly of Pristionchus species.</title>
        <authorList>
            <person name="Yoshida K."/>
            <person name="Sommer R.J."/>
        </authorList>
    </citation>
    <scope>NUCLEOTIDE SEQUENCE [LARGE SCALE GENOMIC DNA]</scope>
    <source>
        <strain evidence="3">RS5460</strain>
    </source>
</reference>
<accession>A0AAN5CZY5</accession>
<proteinExistence type="predicted"/>
<feature type="region of interest" description="Disordered" evidence="1">
    <location>
        <begin position="148"/>
        <end position="323"/>
    </location>
</feature>
<dbReference type="Proteomes" id="UP001328107">
    <property type="component" value="Unassembled WGS sequence"/>
</dbReference>
<name>A0AAN5CZY5_9BILA</name>
<dbReference type="EMBL" id="BTRK01000005">
    <property type="protein sequence ID" value="GMR54276.1"/>
    <property type="molecule type" value="Genomic_DNA"/>
</dbReference>
<feature type="region of interest" description="Disordered" evidence="1">
    <location>
        <begin position="456"/>
        <end position="621"/>
    </location>
</feature>
<feature type="compositionally biased region" description="Low complexity" evidence="1">
    <location>
        <begin position="550"/>
        <end position="577"/>
    </location>
</feature>
<feature type="compositionally biased region" description="Basic and acidic residues" evidence="1">
    <location>
        <begin position="148"/>
        <end position="247"/>
    </location>
</feature>
<feature type="region of interest" description="Disordered" evidence="1">
    <location>
        <begin position="633"/>
        <end position="693"/>
    </location>
</feature>
<feature type="compositionally biased region" description="Basic and acidic residues" evidence="1">
    <location>
        <begin position="264"/>
        <end position="285"/>
    </location>
</feature>
<feature type="compositionally biased region" description="Acidic residues" evidence="1">
    <location>
        <begin position="300"/>
        <end position="310"/>
    </location>
</feature>
<feature type="compositionally biased region" description="Basic residues" evidence="1">
    <location>
        <begin position="286"/>
        <end position="295"/>
    </location>
</feature>
<organism evidence="2 3">
    <name type="scientific">Pristionchus mayeri</name>
    <dbReference type="NCBI Taxonomy" id="1317129"/>
    <lineage>
        <taxon>Eukaryota</taxon>
        <taxon>Metazoa</taxon>
        <taxon>Ecdysozoa</taxon>
        <taxon>Nematoda</taxon>
        <taxon>Chromadorea</taxon>
        <taxon>Rhabditida</taxon>
        <taxon>Rhabditina</taxon>
        <taxon>Diplogasteromorpha</taxon>
        <taxon>Diplogasteroidea</taxon>
        <taxon>Neodiplogasteridae</taxon>
        <taxon>Pristionchus</taxon>
    </lineage>
</organism>
<gene>
    <name evidence="2" type="ORF">PMAYCL1PPCAC_24471</name>
</gene>